<dbReference type="InterPro" id="IPR000073">
    <property type="entry name" value="AB_hydrolase_1"/>
</dbReference>
<evidence type="ECO:0000259" key="2">
    <source>
        <dbReference type="Pfam" id="PF00561"/>
    </source>
</evidence>
<dbReference type="EMBL" id="JACCFW010000001">
    <property type="protein sequence ID" value="NYJ73755.1"/>
    <property type="molecule type" value="Genomic_DNA"/>
</dbReference>
<dbReference type="PANTHER" id="PTHR43689:SF8">
    <property type="entry name" value="ALPHA_BETA-HYDROLASES SUPERFAMILY PROTEIN"/>
    <property type="match status" value="1"/>
</dbReference>
<feature type="region of interest" description="Disordered" evidence="1">
    <location>
        <begin position="354"/>
        <end position="385"/>
    </location>
</feature>
<evidence type="ECO:0000256" key="1">
    <source>
        <dbReference type="SAM" id="MobiDB-lite"/>
    </source>
</evidence>
<accession>A0A853DHT1</accession>
<dbReference type="SUPFAM" id="SSF53474">
    <property type="entry name" value="alpha/beta-Hydrolases"/>
    <property type="match status" value="1"/>
</dbReference>
<reference evidence="3 4" key="1">
    <citation type="submission" date="2020-07" db="EMBL/GenBank/DDBJ databases">
        <title>Sequencing the genomes of 1000 actinobacteria strains.</title>
        <authorList>
            <person name="Klenk H.-P."/>
        </authorList>
    </citation>
    <scope>NUCLEOTIDE SEQUENCE [LARGE SCALE GENOMIC DNA]</scope>
    <source>
        <strain evidence="3 4">DSM 29531</strain>
    </source>
</reference>
<sequence length="385" mass="41556">MSPSRSVLGIGAGLAGAAVAAAAGVAADRLWRARRTAISLGVAGDYVEVPDEERVVIAEDGVPLHVEIDEPEGHESRPTVILSHGYTHNLTVWVFQRRMLRAAGYRVVLWDVRGHGRSEEAEDSTYTVRQLGRDLGAVIAQTTPTGPIVLVGHSMGGMTMMSFASAYPDVLRERVIGAAFISSSAGDLASVNYGLGRQLGTIVHRLGPAAMLRLSDQEALVTSTRHAGKDLEGYLVHRWSFASPVPMSIVRLVADMIFATKMSTTSAYLSSLMLHDERDALREFIGIETLVMHGDHDRITPDAHSEAIVDAIPGAEYVLVRNAGHVLPLEYPEIVDEHLIDMIDRACRALAGQARPKKRPRRVVQRVPAPGRPGPATKARGNPAS</sequence>
<dbReference type="PRINTS" id="PR00111">
    <property type="entry name" value="ABHYDROLASE"/>
</dbReference>
<protein>
    <submittedName>
        <fullName evidence="3">Pimeloyl-ACP methyl ester carboxylesterase</fullName>
    </submittedName>
</protein>
<keyword evidence="4" id="KW-1185">Reference proteome</keyword>
<feature type="compositionally biased region" description="Basic residues" evidence="1">
    <location>
        <begin position="355"/>
        <end position="364"/>
    </location>
</feature>
<dbReference type="InterPro" id="IPR029058">
    <property type="entry name" value="AB_hydrolase_fold"/>
</dbReference>
<evidence type="ECO:0000313" key="3">
    <source>
        <dbReference type="EMBL" id="NYJ73755.1"/>
    </source>
</evidence>
<dbReference type="Pfam" id="PF00561">
    <property type="entry name" value="Abhydrolase_1"/>
    <property type="match status" value="1"/>
</dbReference>
<dbReference type="RefSeq" id="WP_179479204.1">
    <property type="nucleotide sequence ID" value="NZ_JACCFW010000001.1"/>
</dbReference>
<proteinExistence type="predicted"/>
<dbReference type="PANTHER" id="PTHR43689">
    <property type="entry name" value="HYDROLASE"/>
    <property type="match status" value="1"/>
</dbReference>
<dbReference type="Proteomes" id="UP000571817">
    <property type="component" value="Unassembled WGS sequence"/>
</dbReference>
<organism evidence="3 4">
    <name type="scientific">Allobranchiibius huperziae</name>
    <dbReference type="NCBI Taxonomy" id="1874116"/>
    <lineage>
        <taxon>Bacteria</taxon>
        <taxon>Bacillati</taxon>
        <taxon>Actinomycetota</taxon>
        <taxon>Actinomycetes</taxon>
        <taxon>Micrococcales</taxon>
        <taxon>Dermacoccaceae</taxon>
        <taxon>Allobranchiibius</taxon>
    </lineage>
</organism>
<feature type="domain" description="AB hydrolase-1" evidence="2">
    <location>
        <begin position="78"/>
        <end position="330"/>
    </location>
</feature>
<evidence type="ECO:0000313" key="4">
    <source>
        <dbReference type="Proteomes" id="UP000571817"/>
    </source>
</evidence>
<dbReference type="Gene3D" id="3.40.50.1820">
    <property type="entry name" value="alpha/beta hydrolase"/>
    <property type="match status" value="1"/>
</dbReference>
<name>A0A853DHT1_9MICO</name>
<dbReference type="GO" id="GO:0003824">
    <property type="term" value="F:catalytic activity"/>
    <property type="evidence" value="ECO:0007669"/>
    <property type="project" value="UniProtKB-ARBA"/>
</dbReference>
<dbReference type="AlphaFoldDB" id="A0A853DHT1"/>
<gene>
    <name evidence="3" type="ORF">HNR15_000718</name>
</gene>
<comment type="caution">
    <text evidence="3">The sequence shown here is derived from an EMBL/GenBank/DDBJ whole genome shotgun (WGS) entry which is preliminary data.</text>
</comment>